<dbReference type="InterPro" id="IPR011880">
    <property type="entry name" value="PA_CoA_ligase"/>
</dbReference>
<gene>
    <name evidence="12" type="ORF">DRI96_01930</name>
</gene>
<comment type="catalytic activity">
    <reaction evidence="9">
        <text>2-phenylacetate + ATP + CoA = phenylacetyl-CoA + AMP + diphosphate</text>
        <dbReference type="Rhea" id="RHEA:20956"/>
        <dbReference type="ChEBI" id="CHEBI:18401"/>
        <dbReference type="ChEBI" id="CHEBI:30616"/>
        <dbReference type="ChEBI" id="CHEBI:33019"/>
        <dbReference type="ChEBI" id="CHEBI:57287"/>
        <dbReference type="ChEBI" id="CHEBI:57390"/>
        <dbReference type="ChEBI" id="CHEBI:456215"/>
        <dbReference type="EC" id="6.2.1.30"/>
    </reaction>
</comment>
<proteinExistence type="inferred from homology"/>
<evidence type="ECO:0000256" key="9">
    <source>
        <dbReference type="PIRNR" id="PIRNR006444"/>
    </source>
</evidence>
<comment type="subunit">
    <text evidence="1">Monomer.</text>
</comment>
<comment type="pathway">
    <text evidence="4 9">Aromatic compound metabolism; phenylacetate degradation.</text>
</comment>
<dbReference type="SUPFAM" id="SSF56801">
    <property type="entry name" value="Acetyl-CoA synthetase-like"/>
    <property type="match status" value="1"/>
</dbReference>
<dbReference type="AlphaFoldDB" id="A0A662DIW8"/>
<dbReference type="Pfam" id="PF00501">
    <property type="entry name" value="AMP-binding"/>
    <property type="match status" value="1"/>
</dbReference>
<sequence length="432" mass="48529">MVLWNQQVENITREEIEQLQLERLQATVNRVYRSVAFYREIFDEKGIVPEDIDSLSKLSILPFTSKKTLIENYPYGMFAVPLREVVRLQCTSGPEGQPIVIGYTRNDINHWTDISARILAAGGINREDIVQICLDYGLFGGGIGFHYGAELIGASVIPGPDLDPVRQLLIMRDYRTTALISTPSFALKLIAAIKEKGISLANLNLKIGILTGEPLSESTRSRIEEELRIKVISSYGPSEIPGPKVATECEKRSGLHIFEDQFIPEIIDPRTGEVLPFGEEGELVLTTITKEAFPLIRYRTGDLTFLDQSPCSCGRSLIRMHGVTGRTDDMVIVNGVGFFPTQINRILAQVEGAEPHFRLIIDREGTRDVVNIMVEVSESIFFDEMKKLQQLKVQIEEKIYQVLGIKANVKLVEKDSLSEVEPKKVVVDRRLK</sequence>
<dbReference type="EMBL" id="QMQB01000053">
    <property type="protein sequence ID" value="RLE14112.1"/>
    <property type="molecule type" value="Genomic_DNA"/>
</dbReference>
<evidence type="ECO:0000259" key="10">
    <source>
        <dbReference type="Pfam" id="PF00501"/>
    </source>
</evidence>
<keyword evidence="3 9" id="KW-0547">Nucleotide-binding</keyword>
<dbReference type="InterPro" id="IPR028154">
    <property type="entry name" value="AMP-dep_Lig_C"/>
</dbReference>
<dbReference type="InterPro" id="IPR051414">
    <property type="entry name" value="Adenylate-forming_Reductase"/>
</dbReference>
<dbReference type="GO" id="GO:0000166">
    <property type="term" value="F:nucleotide binding"/>
    <property type="evidence" value="ECO:0007669"/>
    <property type="project" value="UniProtKB-KW"/>
</dbReference>
<evidence type="ECO:0000256" key="8">
    <source>
        <dbReference type="ARBA" id="ARBA00075111"/>
    </source>
</evidence>
<protein>
    <recommendedName>
        <fullName evidence="7 9">Phenylacetate-coenzyme A ligase</fullName>
        <ecNumber evidence="6 9">6.2.1.30</ecNumber>
    </recommendedName>
    <alternativeName>
        <fullName evidence="8 9">Phenylacetyl-CoA ligase</fullName>
    </alternativeName>
</protein>
<dbReference type="Proteomes" id="UP000267654">
    <property type="component" value="Unassembled WGS sequence"/>
</dbReference>
<dbReference type="Gene3D" id="3.30.300.30">
    <property type="match status" value="1"/>
</dbReference>
<comment type="caution">
    <text evidence="12">The sequence shown here is derived from an EMBL/GenBank/DDBJ whole genome shotgun (WGS) entry which is preliminary data.</text>
</comment>
<dbReference type="InterPro" id="IPR000873">
    <property type="entry name" value="AMP-dep_synth/lig_dom"/>
</dbReference>
<feature type="domain" description="AMP-dependent synthetase/ligase" evidence="10">
    <location>
        <begin position="83"/>
        <end position="285"/>
    </location>
</feature>
<dbReference type="FunFam" id="3.40.50.12780:FF:000016">
    <property type="entry name" value="Phenylacetate-coenzyme A ligase"/>
    <property type="match status" value="1"/>
</dbReference>
<evidence type="ECO:0000256" key="7">
    <source>
        <dbReference type="ARBA" id="ARBA00068695"/>
    </source>
</evidence>
<dbReference type="InterPro" id="IPR042099">
    <property type="entry name" value="ANL_N_sf"/>
</dbReference>
<evidence type="ECO:0000313" key="13">
    <source>
        <dbReference type="Proteomes" id="UP000267654"/>
    </source>
</evidence>
<evidence type="ECO:0000259" key="11">
    <source>
        <dbReference type="Pfam" id="PF14535"/>
    </source>
</evidence>
<evidence type="ECO:0000256" key="3">
    <source>
        <dbReference type="ARBA" id="ARBA00022741"/>
    </source>
</evidence>
<organism evidence="12 13">
    <name type="scientific">Aerophobetes bacterium</name>
    <dbReference type="NCBI Taxonomy" id="2030807"/>
    <lineage>
        <taxon>Bacteria</taxon>
        <taxon>Candidatus Aerophobota</taxon>
    </lineage>
</organism>
<dbReference type="GO" id="GO:0010124">
    <property type="term" value="P:phenylacetate catabolic process"/>
    <property type="evidence" value="ECO:0007669"/>
    <property type="project" value="UniProtKB-UniRule"/>
</dbReference>
<dbReference type="InterPro" id="IPR045851">
    <property type="entry name" value="AMP-bd_C_sf"/>
</dbReference>
<name>A0A662DIW8_UNCAE</name>
<keyword evidence="2 9" id="KW-0436">Ligase</keyword>
<evidence type="ECO:0000256" key="6">
    <source>
        <dbReference type="ARBA" id="ARBA00066629"/>
    </source>
</evidence>
<accession>A0A662DIW8</accession>
<comment type="function">
    <text evidence="9">Catalyzes the activation of phenylacetic acid (PA) to phenylacetyl-CoA (PA-CoA).</text>
</comment>
<dbReference type="UniPathway" id="UPA00930"/>
<comment type="similarity">
    <text evidence="5 9">Belongs to the phenylacetyl-CoA ligase family.</text>
</comment>
<dbReference type="EC" id="6.2.1.30" evidence="6 9"/>
<dbReference type="Gene3D" id="3.40.50.12780">
    <property type="entry name" value="N-terminal domain of ligase-like"/>
    <property type="match status" value="1"/>
</dbReference>
<dbReference type="CDD" id="cd05913">
    <property type="entry name" value="PaaK"/>
    <property type="match status" value="1"/>
</dbReference>
<dbReference type="GO" id="GO:0047475">
    <property type="term" value="F:phenylacetate-CoA ligase activity"/>
    <property type="evidence" value="ECO:0007669"/>
    <property type="project" value="UniProtKB-EC"/>
</dbReference>
<dbReference type="PANTHER" id="PTHR43439:SF1">
    <property type="entry name" value="PHENYLACETATE-COENZYME A LIGASE"/>
    <property type="match status" value="1"/>
</dbReference>
<evidence type="ECO:0000256" key="5">
    <source>
        <dbReference type="ARBA" id="ARBA00061566"/>
    </source>
</evidence>
<reference evidence="12 13" key="1">
    <citation type="submission" date="2018-06" db="EMBL/GenBank/DDBJ databases">
        <title>Extensive metabolic versatility and redundancy in microbially diverse, dynamic hydrothermal sediments.</title>
        <authorList>
            <person name="Dombrowski N."/>
            <person name="Teske A."/>
            <person name="Baker B.J."/>
        </authorList>
    </citation>
    <scope>NUCLEOTIDE SEQUENCE [LARGE SCALE GENOMIC DNA]</scope>
    <source>
        <strain evidence="12">B19_G9</strain>
    </source>
</reference>
<dbReference type="Pfam" id="PF14535">
    <property type="entry name" value="AMP-binding_C_2"/>
    <property type="match status" value="1"/>
</dbReference>
<evidence type="ECO:0000256" key="4">
    <source>
        <dbReference type="ARBA" id="ARBA00060591"/>
    </source>
</evidence>
<feature type="domain" description="AMP-dependent ligase C-terminal" evidence="11">
    <location>
        <begin position="335"/>
        <end position="430"/>
    </location>
</feature>
<dbReference type="PIRSF" id="PIRSF006444">
    <property type="entry name" value="PaaK"/>
    <property type="match status" value="1"/>
</dbReference>
<evidence type="ECO:0000313" key="12">
    <source>
        <dbReference type="EMBL" id="RLE14112.1"/>
    </source>
</evidence>
<evidence type="ECO:0000256" key="1">
    <source>
        <dbReference type="ARBA" id="ARBA00011245"/>
    </source>
</evidence>
<dbReference type="PANTHER" id="PTHR43439">
    <property type="entry name" value="PHENYLACETATE-COENZYME A LIGASE"/>
    <property type="match status" value="1"/>
</dbReference>
<evidence type="ECO:0000256" key="2">
    <source>
        <dbReference type="ARBA" id="ARBA00022598"/>
    </source>
</evidence>